<name>A0A2U9IT04_9CREN</name>
<protein>
    <submittedName>
        <fullName evidence="1">Uncharacterized protein</fullName>
    </submittedName>
</protein>
<proteinExistence type="predicted"/>
<gene>
    <name evidence="1" type="ORF">DFR87_04280</name>
</gene>
<sequence length="75" mass="8553">MNKLRSVIFPQTYDSIMSIWDIRSLGFRGAPHRASLGHEISLPKEKTKSLPIFTPIPLVLYYLRFFVVTEGEEGG</sequence>
<dbReference type="AlphaFoldDB" id="A0A2U9IT04"/>
<accession>A0A2U9IT04</accession>
<dbReference type="EMBL" id="CP029287">
    <property type="protein sequence ID" value="AWR99037.1"/>
    <property type="molecule type" value="Genomic_DNA"/>
</dbReference>
<evidence type="ECO:0000313" key="2">
    <source>
        <dbReference type="Proteomes" id="UP000247586"/>
    </source>
</evidence>
<keyword evidence="2" id="KW-1185">Reference proteome</keyword>
<evidence type="ECO:0000313" key="1">
    <source>
        <dbReference type="EMBL" id="AWR99037.1"/>
    </source>
</evidence>
<dbReference type="STRING" id="1293036.GCA_001315825_01202"/>
<organism evidence="1 2">
    <name type="scientific">Metallosphaera hakonensis JCM 8857 = DSM 7519</name>
    <dbReference type="NCBI Taxonomy" id="1293036"/>
    <lineage>
        <taxon>Archaea</taxon>
        <taxon>Thermoproteota</taxon>
        <taxon>Thermoprotei</taxon>
        <taxon>Sulfolobales</taxon>
        <taxon>Sulfolobaceae</taxon>
        <taxon>Metallosphaera</taxon>
    </lineage>
</organism>
<reference evidence="1" key="1">
    <citation type="submission" date="2018-05" db="EMBL/GenBank/DDBJ databases">
        <title>Complete Genome Sequences of Extremely Thermoacidophilic, Metal-Mobilizing Type-Strain Members of the Archaeal Family Sulfolobaceae: Acidianus brierleyi DSM-1651T, Acidianus sulfidivorans DSM-18786T, Metallosphaera hakonensis DSM-7519T, and Metallosphaera prunae DSM-10039T.</title>
        <authorList>
            <person name="Counts J.A."/>
            <person name="Kelly R.M."/>
        </authorList>
    </citation>
    <scope>NUCLEOTIDE SEQUENCE [LARGE SCALE GENOMIC DNA]</scope>
    <source>
        <strain evidence="1">HO1-1</strain>
    </source>
</reference>
<dbReference type="Proteomes" id="UP000247586">
    <property type="component" value="Chromosome"/>
</dbReference>